<reference evidence="3" key="1">
    <citation type="journal article" date="2019" name="Int. J. Syst. Evol. Microbiol.">
        <title>The Global Catalogue of Microorganisms (GCM) 10K type strain sequencing project: providing services to taxonomists for standard genome sequencing and annotation.</title>
        <authorList>
            <consortium name="The Broad Institute Genomics Platform"/>
            <consortium name="The Broad Institute Genome Sequencing Center for Infectious Disease"/>
            <person name="Wu L."/>
            <person name="Ma J."/>
        </authorList>
    </citation>
    <scope>NUCLEOTIDE SEQUENCE [LARGE SCALE GENOMIC DNA]</scope>
    <source>
        <strain evidence="3">JCM 17782</strain>
    </source>
</reference>
<evidence type="ECO:0008006" key="4">
    <source>
        <dbReference type="Google" id="ProtNLM"/>
    </source>
</evidence>
<dbReference type="Proteomes" id="UP001501417">
    <property type="component" value="Unassembled WGS sequence"/>
</dbReference>
<name>A0ABP8RCH2_9MYCO</name>
<feature type="region of interest" description="Disordered" evidence="1">
    <location>
        <begin position="158"/>
        <end position="195"/>
    </location>
</feature>
<evidence type="ECO:0000256" key="1">
    <source>
        <dbReference type="SAM" id="MobiDB-lite"/>
    </source>
</evidence>
<feature type="region of interest" description="Disordered" evidence="1">
    <location>
        <begin position="24"/>
        <end position="57"/>
    </location>
</feature>
<dbReference type="RefSeq" id="WP_023870456.1">
    <property type="nucleotide sequence ID" value="NZ_BAABGF010000011.1"/>
</dbReference>
<dbReference type="EMBL" id="BAABGF010000011">
    <property type="protein sequence ID" value="GAA4535487.1"/>
    <property type="molecule type" value="Genomic_DNA"/>
</dbReference>
<keyword evidence="3" id="KW-1185">Reference proteome</keyword>
<evidence type="ECO:0000313" key="3">
    <source>
        <dbReference type="Proteomes" id="UP001501417"/>
    </source>
</evidence>
<organism evidence="2 3">
    <name type="scientific">Mycobacterium paraffinicum</name>
    <dbReference type="NCBI Taxonomy" id="53378"/>
    <lineage>
        <taxon>Bacteria</taxon>
        <taxon>Bacillati</taxon>
        <taxon>Actinomycetota</taxon>
        <taxon>Actinomycetes</taxon>
        <taxon>Mycobacteriales</taxon>
        <taxon>Mycobacteriaceae</taxon>
        <taxon>Mycobacterium</taxon>
    </lineage>
</organism>
<gene>
    <name evidence="2" type="ORF">GCM10023161_09030</name>
</gene>
<sequence>MSISAFVAGVDRILSRAHELYPAGGEGESLPASGAGSVPTSPQGAGGLQSGVTRAAGSYQQARTGAAGLDQELQQAAEQGGEIGAQGRVASGVIRDQARAVAASSESLGRSPAGAQLIMATMDQHLSAMQGQLQTTKTQYQAVSSTLRQTAAGYQALAGGAKDSPPAVPLDSSKLWKPGDKRHKPYSTGKGGLGPPNFADAPPWVDVYDRTKDPAQVPHYFVRGEEIPGYKVLGPGALGPATVFDEHGNPDPYVELAPNSGVWVPQSAFPGAKFYAPGVTPNPLPPYGYDEWLPGSGIYVWHDDLVPEPYTPSGPLGPPTYPQGGR</sequence>
<accession>A0ABP8RCH2</accession>
<protein>
    <recommendedName>
        <fullName evidence="4">DUF4226 domain-containing protein</fullName>
    </recommendedName>
</protein>
<comment type="caution">
    <text evidence="2">The sequence shown here is derived from an EMBL/GenBank/DDBJ whole genome shotgun (WGS) entry which is preliminary data.</text>
</comment>
<evidence type="ECO:0000313" key="2">
    <source>
        <dbReference type="EMBL" id="GAA4535487.1"/>
    </source>
</evidence>
<proteinExistence type="predicted"/>